<feature type="transmembrane region" description="Helical" evidence="7">
    <location>
        <begin position="94"/>
        <end position="116"/>
    </location>
</feature>
<dbReference type="AlphaFoldDB" id="A0A1K1STK9"/>
<evidence type="ECO:0000313" key="11">
    <source>
        <dbReference type="Proteomes" id="UP000183788"/>
    </source>
</evidence>
<name>A0A1K1STK9_9BACT</name>
<dbReference type="SUPFAM" id="SSF52540">
    <property type="entry name" value="P-loop containing nucleoside triphosphate hydrolases"/>
    <property type="match status" value="1"/>
</dbReference>
<evidence type="ECO:0000256" key="6">
    <source>
        <dbReference type="ARBA" id="ARBA00023136"/>
    </source>
</evidence>
<feature type="transmembrane region" description="Helical" evidence="7">
    <location>
        <begin position="63"/>
        <end position="82"/>
    </location>
</feature>
<dbReference type="InterPro" id="IPR003688">
    <property type="entry name" value="TraG/VirD4"/>
</dbReference>
<dbReference type="CDD" id="cd01127">
    <property type="entry name" value="TrwB_TraG_TraD_VirD4"/>
    <property type="match status" value="1"/>
</dbReference>
<dbReference type="NCBIfam" id="NF041326">
    <property type="entry name" value="Bacteroid_MobC"/>
    <property type="match status" value="1"/>
</dbReference>
<keyword evidence="12" id="KW-1185">Reference proteome</keyword>
<feature type="transmembrane region" description="Helical" evidence="7">
    <location>
        <begin position="122"/>
        <end position="143"/>
    </location>
</feature>
<dbReference type="PANTHER" id="PTHR37937:SF1">
    <property type="entry name" value="CONJUGATIVE TRANSFER: DNA TRANSPORT"/>
    <property type="match status" value="1"/>
</dbReference>
<evidence type="ECO:0000256" key="4">
    <source>
        <dbReference type="ARBA" id="ARBA00022692"/>
    </source>
</evidence>
<keyword evidence="5 7" id="KW-1133">Transmembrane helix</keyword>
<dbReference type="RefSeq" id="WP_072365669.1">
    <property type="nucleotide sequence ID" value="NZ_CP139972.1"/>
</dbReference>
<evidence type="ECO:0000313" key="12">
    <source>
        <dbReference type="Proteomes" id="UP001326715"/>
    </source>
</evidence>
<dbReference type="InterPro" id="IPR027417">
    <property type="entry name" value="P-loop_NTPase"/>
</dbReference>
<gene>
    <name evidence="10" type="primary">mobC</name>
    <name evidence="9" type="ORF">SAMN05661012_06074</name>
    <name evidence="10" type="ORF">SR876_29035</name>
</gene>
<accession>A0A1K1STK9</accession>
<dbReference type="EMBL" id="FPIZ01000032">
    <property type="protein sequence ID" value="SFW87399.1"/>
    <property type="molecule type" value="Genomic_DNA"/>
</dbReference>
<dbReference type="Pfam" id="PF02534">
    <property type="entry name" value="T4SS-DNA_transf"/>
    <property type="match status" value="1"/>
</dbReference>
<dbReference type="Proteomes" id="UP000183788">
    <property type="component" value="Unassembled WGS sequence"/>
</dbReference>
<dbReference type="InterPro" id="IPR025988">
    <property type="entry name" value="YWFCY_dom"/>
</dbReference>
<evidence type="ECO:0000313" key="10">
    <source>
        <dbReference type="EMBL" id="WQG88978.1"/>
    </source>
</evidence>
<dbReference type="GO" id="GO:0005886">
    <property type="term" value="C:plasma membrane"/>
    <property type="evidence" value="ECO:0007669"/>
    <property type="project" value="UniProtKB-SubCell"/>
</dbReference>
<comment type="similarity">
    <text evidence="2">Belongs to the VirD4/TraG family.</text>
</comment>
<sequence>MQTGENEQALRKILDMTRLISIVILVIHFYFFCYTTFHRLGMVSSFTDRLLTNVSKTGLVRNFHLSKCWSLLFLIISLVGVRGRKDQKMTTKTAWAYIIPGLLAFFLGFAILYTQVDPDIRTYLYIGITTIGFLLLLTGGTYFSRIIRQGLNNDDIFNSENETFPQEERLLENEFSVNLPAVYKLKGKVRKSYINFINIFRGVLVAGSPGSGKSFFVLRHFITQTIEKGYTALVYDLKYPDLSQIAYNSFLKNKHKYKKEPQFYVINFDDLNCSHRCNPLYPATMLDITDAAESARTIMLGLNKSWIPKNGDFFVESPINLVTAIIWYLRKYNNGEYCTLPHVIEFLQLGYDQLFTLLRQEKEIEVLVNPFINAYIADVMEQLEGQIASAKIGMGRLASPQLYYIMSGNDFTLDINNPDDPKILCLGNNPQKLQIYGAVISLYVNRLLKLVNQKGKLKNALIFDEFSSITVTGISGHIAIARGYKSATVLGLQDLTQLRRDYGKDEADVIFGIVGNIISGQVTGETSKLLSERIGKIMQDRQSLSINASDTSISQSKQLDSAVPPSKIATLSSGEFVGVVADNPEEKIDLKAFHCQIQNDISALQAEEAAYKVIPKIRDVTPEMVERNFLRIRADIQELVNAEYMHIMNDPELAHLIIKK</sequence>
<dbReference type="STRING" id="1004.SAMN05661012_06074"/>
<dbReference type="OrthoDB" id="102453at2"/>
<keyword evidence="3" id="KW-1003">Cell membrane</keyword>
<evidence type="ECO:0000313" key="9">
    <source>
        <dbReference type="EMBL" id="SFW87399.1"/>
    </source>
</evidence>
<evidence type="ECO:0000256" key="3">
    <source>
        <dbReference type="ARBA" id="ARBA00022475"/>
    </source>
</evidence>
<dbReference type="Pfam" id="PF14293">
    <property type="entry name" value="YWFCY"/>
    <property type="match status" value="1"/>
</dbReference>
<evidence type="ECO:0000256" key="2">
    <source>
        <dbReference type="ARBA" id="ARBA00008806"/>
    </source>
</evidence>
<evidence type="ECO:0000256" key="5">
    <source>
        <dbReference type="ARBA" id="ARBA00022989"/>
    </source>
</evidence>
<evidence type="ECO:0000256" key="7">
    <source>
        <dbReference type="SAM" id="Phobius"/>
    </source>
</evidence>
<dbReference type="EMBL" id="CP140154">
    <property type="protein sequence ID" value="WQG88978.1"/>
    <property type="molecule type" value="Genomic_DNA"/>
</dbReference>
<feature type="transmembrane region" description="Helical" evidence="7">
    <location>
        <begin position="19"/>
        <end position="37"/>
    </location>
</feature>
<evidence type="ECO:0000256" key="1">
    <source>
        <dbReference type="ARBA" id="ARBA00004651"/>
    </source>
</evidence>
<keyword evidence="6 7" id="KW-0472">Membrane</keyword>
<organism evidence="9 11">
    <name type="scientific">Chitinophaga sancti</name>
    <dbReference type="NCBI Taxonomy" id="1004"/>
    <lineage>
        <taxon>Bacteria</taxon>
        <taxon>Pseudomonadati</taxon>
        <taxon>Bacteroidota</taxon>
        <taxon>Chitinophagia</taxon>
        <taxon>Chitinophagales</taxon>
        <taxon>Chitinophagaceae</taxon>
        <taxon>Chitinophaga</taxon>
    </lineage>
</organism>
<comment type="subcellular location">
    <subcellularLocation>
        <location evidence="1">Cell membrane</location>
        <topology evidence="1">Multi-pass membrane protein</topology>
    </subcellularLocation>
</comment>
<protein>
    <submittedName>
        <fullName evidence="10">Conjugal transfer protein MobC</fullName>
    </submittedName>
    <submittedName>
        <fullName evidence="9">Type IV secretory system Conjugative DNA transfer</fullName>
    </submittedName>
</protein>
<dbReference type="Proteomes" id="UP001326715">
    <property type="component" value="Chromosome"/>
</dbReference>
<dbReference type="PANTHER" id="PTHR37937">
    <property type="entry name" value="CONJUGATIVE TRANSFER: DNA TRANSPORT"/>
    <property type="match status" value="1"/>
</dbReference>
<feature type="domain" description="YWFCY" evidence="8">
    <location>
        <begin position="5"/>
        <end position="148"/>
    </location>
</feature>
<dbReference type="Gene3D" id="3.40.50.300">
    <property type="entry name" value="P-loop containing nucleotide triphosphate hydrolases"/>
    <property type="match status" value="2"/>
</dbReference>
<proteinExistence type="inferred from homology"/>
<reference evidence="9 11" key="1">
    <citation type="submission" date="2016-11" db="EMBL/GenBank/DDBJ databases">
        <authorList>
            <person name="Jaros S."/>
            <person name="Januszkiewicz K."/>
            <person name="Wedrychowicz H."/>
        </authorList>
    </citation>
    <scope>NUCLEOTIDE SEQUENCE [LARGE SCALE GENOMIC DNA]</scope>
    <source>
        <strain evidence="9 11">DSM 784</strain>
    </source>
</reference>
<dbReference type="InterPro" id="IPR051539">
    <property type="entry name" value="T4SS-coupling_protein"/>
</dbReference>
<keyword evidence="4 7" id="KW-0812">Transmembrane</keyword>
<reference evidence="10 12" key="2">
    <citation type="submission" date="2023-11" db="EMBL/GenBank/DDBJ databases">
        <title>MicrobeMod: A computational toolkit for identifying prokaryotic methylation and restriction-modification with nanopore sequencing.</title>
        <authorList>
            <person name="Crits-Christoph A."/>
            <person name="Kang S.C."/>
            <person name="Lee H."/>
            <person name="Ostrov N."/>
        </authorList>
    </citation>
    <scope>NUCLEOTIDE SEQUENCE [LARGE SCALE GENOMIC DNA]</scope>
    <source>
        <strain evidence="10 12">ATCC 23090</strain>
    </source>
</reference>
<evidence type="ECO:0000259" key="8">
    <source>
        <dbReference type="Pfam" id="PF14293"/>
    </source>
</evidence>